<proteinExistence type="predicted"/>
<evidence type="ECO:0000256" key="1">
    <source>
        <dbReference type="PROSITE-ProRule" id="PRU00259"/>
    </source>
</evidence>
<reference evidence="2" key="2">
    <citation type="submission" date="2025-08" db="UniProtKB">
        <authorList>
            <consortium name="Ensembl"/>
        </authorList>
    </citation>
    <scope>IDENTIFICATION</scope>
</reference>
<evidence type="ECO:0000313" key="2">
    <source>
        <dbReference type="Ensembl" id="ENSTRUP00000052168.2"/>
    </source>
</evidence>
<dbReference type="STRING" id="31033.ENSTRUP00000052168"/>
<dbReference type="PROSITE" id="PS50176">
    <property type="entry name" value="ARM_REPEAT"/>
    <property type="match status" value="1"/>
</dbReference>
<dbReference type="InterPro" id="IPR000225">
    <property type="entry name" value="Armadillo"/>
</dbReference>
<dbReference type="PANTHER" id="PTHR46241">
    <property type="entry name" value="ARMADILLO REPEAT-CONTAINING PROTEIN 4 ARMC4"/>
    <property type="match status" value="1"/>
</dbReference>
<dbReference type="GeneTree" id="ENSGT00940000156625"/>
<name>A0A3B5KFJ0_TAKRU</name>
<dbReference type="InParanoid" id="A0A3B5KFJ0"/>
<dbReference type="SUPFAM" id="SSF48371">
    <property type="entry name" value="ARM repeat"/>
    <property type="match status" value="2"/>
</dbReference>
<dbReference type="InterPro" id="IPR011989">
    <property type="entry name" value="ARM-like"/>
</dbReference>
<organism evidence="2 3">
    <name type="scientific">Takifugu rubripes</name>
    <name type="common">Japanese pufferfish</name>
    <name type="synonym">Fugu rubripes</name>
    <dbReference type="NCBI Taxonomy" id="31033"/>
    <lineage>
        <taxon>Eukaryota</taxon>
        <taxon>Metazoa</taxon>
        <taxon>Chordata</taxon>
        <taxon>Craniata</taxon>
        <taxon>Vertebrata</taxon>
        <taxon>Euteleostomi</taxon>
        <taxon>Actinopterygii</taxon>
        <taxon>Neopterygii</taxon>
        <taxon>Teleostei</taxon>
        <taxon>Neoteleostei</taxon>
        <taxon>Acanthomorphata</taxon>
        <taxon>Eupercaria</taxon>
        <taxon>Tetraodontiformes</taxon>
        <taxon>Tetradontoidea</taxon>
        <taxon>Tetraodontidae</taxon>
        <taxon>Takifugu</taxon>
    </lineage>
</organism>
<dbReference type="PANTHER" id="PTHR46241:SF1">
    <property type="entry name" value="OUTER DYNEIN ARM-DOCKING COMPLEX SUBUNIT 2"/>
    <property type="match status" value="1"/>
</dbReference>
<dbReference type="SMART" id="SM00185">
    <property type="entry name" value="ARM"/>
    <property type="match status" value="11"/>
</dbReference>
<dbReference type="OMA" id="YMKAGNQ"/>
<feature type="repeat" description="ARM" evidence="1">
    <location>
        <begin position="388"/>
        <end position="413"/>
    </location>
</feature>
<keyword evidence="3" id="KW-1185">Reference proteome</keyword>
<dbReference type="AlphaFoldDB" id="A0A3B5KFJ0"/>
<sequence length="719" mass="79055">MSLLIKNEGKSPSENILLILYLFHLFVRSSFILTGQFSFTHATYMSSCKVLCLTSRSICLPLFLKLEKNKDVITSNCIYSMSSSCTTPVHTCRIHSRAAAAVVETSSESEDEEVEQRSESITDLSLEYLQIKKLVKYLKAGDQTATVLTLCAMLNLNLMKETYQLAIWDLKGLEVLLNLLDTKEERCHIGSLKILRQISQNVLIRRAIVDMDGLRSLVRILDSLVMDTKAFAAETIANVAKVQRARRNILQLGGVPKLVKLLDCEPNSVNLSADQEKSVEVARCAALALWSCSKSTKIKVAISKAGGIPLLARLLKSSNENMLIPVVGNLQEFASVKSCRIAIQTEGIMEDLVKNLSRNNDELQMYCANAIFKCAEDEKTQELVLKHSGLQPLVSLLSKSDNKELLAAATGAIWKCSISRKNVDKFQEYDTLSTLVGLLSEQPEEVLVNVVGALGEFARIPTNKVTIRKCGGIKYLINLLTETNKELLFNVTKAVGACATDKESMAIIDQHDGVRLVWSLLKNPCPNVQSSAAWALCPCIEHAKDAGEKVRSVVGGLELIGNLLKSTNKEVHTSICAAIARISKDMENLALLTDYGVVPLLAKLTNTTDNRLRHHLAEAIEHCCLYGSNRASFGDAGAVAHLVGYLKSKDQAVHRSTVNALFQLSTDVNNCIIMQSEGAVKPLIKAIGSEDEMLQEAAAGCVRNIRLMVKAYMEERILK</sequence>
<protein>
    <submittedName>
        <fullName evidence="2">Outer dynein arm docking complex subunit 2</fullName>
    </submittedName>
</protein>
<evidence type="ECO:0000313" key="3">
    <source>
        <dbReference type="Proteomes" id="UP000005226"/>
    </source>
</evidence>
<dbReference type="GO" id="GO:0061371">
    <property type="term" value="P:determination of heart left/right asymmetry"/>
    <property type="evidence" value="ECO:0007669"/>
    <property type="project" value="Ensembl"/>
</dbReference>
<gene>
    <name evidence="2" type="primary">odad2</name>
</gene>
<dbReference type="Proteomes" id="UP000005226">
    <property type="component" value="Chromosome 10"/>
</dbReference>
<dbReference type="Ensembl" id="ENSTRUT00000053225.2">
    <property type="protein sequence ID" value="ENSTRUP00000052168.2"/>
    <property type="gene ID" value="ENSTRUG00000004452.3"/>
</dbReference>
<dbReference type="Pfam" id="PF00514">
    <property type="entry name" value="Arm"/>
    <property type="match status" value="2"/>
</dbReference>
<accession>A0A3B5KFJ0</accession>
<reference evidence="2" key="3">
    <citation type="submission" date="2025-09" db="UniProtKB">
        <authorList>
            <consortium name="Ensembl"/>
        </authorList>
    </citation>
    <scope>IDENTIFICATION</scope>
</reference>
<dbReference type="Gene3D" id="1.25.10.10">
    <property type="entry name" value="Leucine-rich Repeat Variant"/>
    <property type="match status" value="4"/>
</dbReference>
<dbReference type="FunCoup" id="A0A3B5KFJ0">
    <property type="interactions" value="581"/>
</dbReference>
<reference evidence="2 3" key="1">
    <citation type="journal article" date="2011" name="Genome Biol. Evol.">
        <title>Integration of the genetic map and genome assembly of fugu facilitates insights into distinct features of genome evolution in teleosts and mammals.</title>
        <authorList>
            <person name="Kai W."/>
            <person name="Kikuchi K."/>
            <person name="Tohari S."/>
            <person name="Chew A.K."/>
            <person name="Tay A."/>
            <person name="Fujiwara A."/>
            <person name="Hosoya S."/>
            <person name="Suetake H."/>
            <person name="Naruse K."/>
            <person name="Brenner S."/>
            <person name="Suzuki Y."/>
            <person name="Venkatesh B."/>
        </authorList>
    </citation>
    <scope>NUCLEOTIDE SEQUENCE [LARGE SCALE GENOMIC DNA]</scope>
</reference>
<dbReference type="InterPro" id="IPR016024">
    <property type="entry name" value="ARM-type_fold"/>
</dbReference>